<gene>
    <name evidence="9" type="ORF">M3P09_10605</name>
</gene>
<keyword evidence="2" id="KW-1003">Cell membrane</keyword>
<name>A0ABT0QES4_9FLAO</name>
<keyword evidence="10" id="KW-1185">Reference proteome</keyword>
<feature type="transmembrane region" description="Helical" evidence="6">
    <location>
        <begin position="336"/>
        <end position="362"/>
    </location>
</feature>
<dbReference type="Pfam" id="PF02687">
    <property type="entry name" value="FtsX"/>
    <property type="match status" value="2"/>
</dbReference>
<evidence type="ECO:0000259" key="7">
    <source>
        <dbReference type="Pfam" id="PF02687"/>
    </source>
</evidence>
<dbReference type="PANTHER" id="PTHR30572:SF18">
    <property type="entry name" value="ABC-TYPE MACROLIDE FAMILY EXPORT SYSTEM PERMEASE COMPONENT 2"/>
    <property type="match status" value="1"/>
</dbReference>
<dbReference type="Pfam" id="PF12704">
    <property type="entry name" value="MacB_PCD"/>
    <property type="match status" value="1"/>
</dbReference>
<dbReference type="InterPro" id="IPR050250">
    <property type="entry name" value="Macrolide_Exporter_MacB"/>
</dbReference>
<evidence type="ECO:0000259" key="8">
    <source>
        <dbReference type="Pfam" id="PF12704"/>
    </source>
</evidence>
<evidence type="ECO:0000256" key="3">
    <source>
        <dbReference type="ARBA" id="ARBA00022692"/>
    </source>
</evidence>
<feature type="transmembrane region" description="Helical" evidence="6">
    <location>
        <begin position="20"/>
        <end position="42"/>
    </location>
</feature>
<keyword evidence="4 6" id="KW-1133">Transmembrane helix</keyword>
<feature type="transmembrane region" description="Helical" evidence="6">
    <location>
        <begin position="772"/>
        <end position="792"/>
    </location>
</feature>
<keyword evidence="3 6" id="KW-0812">Transmembrane</keyword>
<evidence type="ECO:0000256" key="5">
    <source>
        <dbReference type="ARBA" id="ARBA00023136"/>
    </source>
</evidence>
<evidence type="ECO:0000256" key="1">
    <source>
        <dbReference type="ARBA" id="ARBA00004651"/>
    </source>
</evidence>
<evidence type="ECO:0000313" key="10">
    <source>
        <dbReference type="Proteomes" id="UP001165381"/>
    </source>
</evidence>
<evidence type="ECO:0000256" key="4">
    <source>
        <dbReference type="ARBA" id="ARBA00022989"/>
    </source>
</evidence>
<comment type="caution">
    <text evidence="9">The sequence shown here is derived from an EMBL/GenBank/DDBJ whole genome shotgun (WGS) entry which is preliminary data.</text>
</comment>
<feature type="transmembrane region" description="Helical" evidence="6">
    <location>
        <begin position="382"/>
        <end position="410"/>
    </location>
</feature>
<feature type="domain" description="ABC3 transporter permease C-terminal" evidence="7">
    <location>
        <begin position="688"/>
        <end position="799"/>
    </location>
</feature>
<feature type="transmembrane region" description="Helical" evidence="6">
    <location>
        <begin position="719"/>
        <end position="752"/>
    </location>
</feature>
<dbReference type="EMBL" id="JAMFLZ010000004">
    <property type="protein sequence ID" value="MCL6295445.1"/>
    <property type="molecule type" value="Genomic_DNA"/>
</dbReference>
<proteinExistence type="predicted"/>
<evidence type="ECO:0000313" key="9">
    <source>
        <dbReference type="EMBL" id="MCL6295445.1"/>
    </source>
</evidence>
<dbReference type="PANTHER" id="PTHR30572">
    <property type="entry name" value="MEMBRANE COMPONENT OF TRANSPORTER-RELATED"/>
    <property type="match status" value="1"/>
</dbReference>
<feature type="transmembrane region" description="Helical" evidence="6">
    <location>
        <begin position="431"/>
        <end position="449"/>
    </location>
</feature>
<protein>
    <submittedName>
        <fullName evidence="9">ABC transporter permease</fullName>
    </submittedName>
</protein>
<keyword evidence="5 6" id="KW-0472">Membrane</keyword>
<feature type="transmembrane region" description="Helical" evidence="6">
    <location>
        <begin position="683"/>
        <end position="707"/>
    </location>
</feature>
<organism evidence="9 10">
    <name type="scientific">Jejuia spongiicola</name>
    <dbReference type="NCBI Taxonomy" id="2942207"/>
    <lineage>
        <taxon>Bacteria</taxon>
        <taxon>Pseudomonadati</taxon>
        <taxon>Bacteroidota</taxon>
        <taxon>Flavobacteriia</taxon>
        <taxon>Flavobacteriales</taxon>
        <taxon>Flavobacteriaceae</taxon>
        <taxon>Jejuia</taxon>
    </lineage>
</organism>
<feature type="domain" description="ABC3 transporter permease C-terminal" evidence="7">
    <location>
        <begin position="295"/>
        <end position="408"/>
    </location>
</feature>
<feature type="domain" description="MacB-like periplasmic core" evidence="8">
    <location>
        <begin position="21"/>
        <end position="253"/>
    </location>
</feature>
<dbReference type="RefSeq" id="WP_249973107.1">
    <property type="nucleotide sequence ID" value="NZ_JAMFLZ010000004.1"/>
</dbReference>
<comment type="subcellular location">
    <subcellularLocation>
        <location evidence="1">Cell membrane</location>
        <topology evidence="1">Multi-pass membrane protein</topology>
    </subcellularLocation>
</comment>
<sequence>MIKNYFKIAWRNINKHRFYAAINVLGLFTGVVFTLLIGAYVWGELQVNRTLKNSDRQYFLLSKWEKSNMGVDFATLGPLAKRLKEDYPSLVANYYRFDGISTIISRGEKRFREGIQLGDASLLTMFGFELLYGNKETAFKNPHSVVISTDKARKYFNKEDAVGETITIQNFNGEDHNFNVTGVFKDLPENSVTHINNENSPNAFLAPEFFMPTSIYAFFDRADFDSWQNVFIPSYIELKAGVSADDLKTPIEDLISQHASEEVKRNLTVSAISLTDFYLEKDDGLVKGMLYILSIIGLFILLMAIVNFINISISMSGSRMKEIGVRKVLGGVRRQLIFQFLVESFILVLIATILALFAFSFLRPLLNDIVATEIPKLSTFPLSIVFILLLFVCVVSVLSGLYPAFVLSSLKSIESLKGKLQTKNVPFQRSLVGFQFSIALFILISAFIITQQVDYFFDKDLGYNKDFVLSAQVPRDWTDGGVEKMEVIRNEFESLPNITKSSLSFEIPNGNNGRWLPLQRLEAPSDQVVRMVSLSVDGHYIETYQIPLMKLENSRNSSPSKGQKVVINKTAAIALGWDNPTDAIGEKLKIEDGDYEYIIQNVTEDFHFSSMKEQIQPVIFFNLDIFPTYRYLNFRIRSENIQSTISSIQSKWAELIPGSPFDYRFMDDSLNELYTSEVKFRKAIYNASLLSLIIVLLGIIGLVSLSAHKRIKEIGVRKVLGASVLNIVVLFIKEFITIIVIASAIAIPLSYYFMTAWLNNYVYRINISSKPFFISIVLLISITFLLIGLLSFNTAKANPIKSLKTE</sequence>
<dbReference type="Proteomes" id="UP001165381">
    <property type="component" value="Unassembled WGS sequence"/>
</dbReference>
<dbReference type="InterPro" id="IPR003838">
    <property type="entry name" value="ABC3_permease_C"/>
</dbReference>
<reference evidence="9" key="1">
    <citation type="submission" date="2022-05" db="EMBL/GenBank/DDBJ databases">
        <authorList>
            <person name="Park J.-S."/>
        </authorList>
    </citation>
    <scope>NUCLEOTIDE SEQUENCE</scope>
    <source>
        <strain evidence="9">2012CJ34-3</strain>
    </source>
</reference>
<accession>A0ABT0QES4</accession>
<dbReference type="InterPro" id="IPR025857">
    <property type="entry name" value="MacB_PCD"/>
</dbReference>
<evidence type="ECO:0000256" key="2">
    <source>
        <dbReference type="ARBA" id="ARBA00022475"/>
    </source>
</evidence>
<evidence type="ECO:0000256" key="6">
    <source>
        <dbReference type="SAM" id="Phobius"/>
    </source>
</evidence>
<feature type="transmembrane region" description="Helical" evidence="6">
    <location>
        <begin position="289"/>
        <end position="315"/>
    </location>
</feature>